<feature type="signal peptide" evidence="6">
    <location>
        <begin position="1"/>
        <end position="24"/>
    </location>
</feature>
<comment type="subcellular location">
    <subcellularLocation>
        <location evidence="1">Cell outer membrane</location>
    </subcellularLocation>
</comment>
<dbReference type="PROSITE" id="PS51123">
    <property type="entry name" value="OMPA_2"/>
    <property type="match status" value="1"/>
</dbReference>
<comment type="caution">
    <text evidence="8">The sequence shown here is derived from an EMBL/GenBank/DDBJ whole genome shotgun (WGS) entry which is preliminary data.</text>
</comment>
<feature type="region of interest" description="Disordered" evidence="5">
    <location>
        <begin position="386"/>
        <end position="406"/>
    </location>
</feature>
<reference evidence="8 9" key="1">
    <citation type="submission" date="2020-07" db="EMBL/GenBank/DDBJ databases">
        <title>MOT database genomes.</title>
        <authorList>
            <person name="Joseph S."/>
            <person name="Aduse-Opoku J."/>
            <person name="Hashim A."/>
            <person name="Wade W."/>
            <person name="Curtis M."/>
        </authorList>
    </citation>
    <scope>NUCLEOTIDE SEQUENCE [LARGE SCALE GENOMIC DNA]</scope>
    <source>
        <strain evidence="8 9">WMus004</strain>
    </source>
</reference>
<dbReference type="AlphaFoldDB" id="A0A853ELD3"/>
<keyword evidence="3" id="KW-0998">Cell outer membrane</keyword>
<dbReference type="PRINTS" id="PR01021">
    <property type="entry name" value="OMPADOMAIN"/>
</dbReference>
<dbReference type="Proteomes" id="UP000572528">
    <property type="component" value="Unassembled WGS sequence"/>
</dbReference>
<dbReference type="PANTHER" id="PTHR30329:SF21">
    <property type="entry name" value="LIPOPROTEIN YIAD-RELATED"/>
    <property type="match status" value="1"/>
</dbReference>
<dbReference type="InterPro" id="IPR036737">
    <property type="entry name" value="OmpA-like_sf"/>
</dbReference>
<evidence type="ECO:0000256" key="3">
    <source>
        <dbReference type="ARBA" id="ARBA00023237"/>
    </source>
</evidence>
<protein>
    <submittedName>
        <fullName evidence="8">OmpA family protein</fullName>
    </submittedName>
</protein>
<dbReference type="InterPro" id="IPR006664">
    <property type="entry name" value="OMP_bac"/>
</dbReference>
<gene>
    <name evidence="8" type="ORF">HZZ05_09100</name>
</gene>
<evidence type="ECO:0000256" key="1">
    <source>
        <dbReference type="ARBA" id="ARBA00004442"/>
    </source>
</evidence>
<organism evidence="8 9">
    <name type="scientific">Actinomyces bowdenii</name>
    <dbReference type="NCBI Taxonomy" id="131109"/>
    <lineage>
        <taxon>Bacteria</taxon>
        <taxon>Bacillati</taxon>
        <taxon>Actinomycetota</taxon>
        <taxon>Actinomycetes</taxon>
        <taxon>Actinomycetales</taxon>
        <taxon>Actinomycetaceae</taxon>
        <taxon>Actinomyces</taxon>
    </lineage>
</organism>
<sequence>MIPQRRSLALLCAAATALSLSSCALSLGGSSQGGAAPSQQAIETTSSTDAGTSAPGAATSSASAGATATASGPAVPGYAVGEMPPVPLFALPDISVLTDSGSAFTPDLTRSIASVPGVTVSAARCDQPGVLASSTTVLGDGAIAHSSDSGSVTNHGDGSGTYSDGQVSITNHGDGSGTYTNGQVSMTVHGDGSGTYSDGTLSVTVHGDGSGTSSNSLTGESITIHGDGSGTYSAGRVSITNHGDGSGVYNDGTISIVNYGDGSGLVNTQEVAMKPLAKVGSIGDFPSIDAVKPVTSCGTVITLEDGVLFDFGSSQVRPEASATLGNLATVLTDSGAPSVQIHGHTDSVSDDAFNQTLSEERARAVMTALQGQGVTASMEATGYGETRPVAANENPDGSDNPAGRQLNRRVEIFIPAF</sequence>
<evidence type="ECO:0000256" key="2">
    <source>
        <dbReference type="ARBA" id="ARBA00023136"/>
    </source>
</evidence>
<evidence type="ECO:0000256" key="6">
    <source>
        <dbReference type="SAM" id="SignalP"/>
    </source>
</evidence>
<dbReference type="Gene3D" id="3.30.1330.60">
    <property type="entry name" value="OmpA-like domain"/>
    <property type="match status" value="1"/>
</dbReference>
<feature type="domain" description="OmpA-like" evidence="7">
    <location>
        <begin position="296"/>
        <end position="417"/>
    </location>
</feature>
<evidence type="ECO:0000256" key="4">
    <source>
        <dbReference type="PROSITE-ProRule" id="PRU00473"/>
    </source>
</evidence>
<dbReference type="CDD" id="cd07185">
    <property type="entry name" value="OmpA_C-like"/>
    <property type="match status" value="1"/>
</dbReference>
<evidence type="ECO:0000313" key="9">
    <source>
        <dbReference type="Proteomes" id="UP000572528"/>
    </source>
</evidence>
<feature type="compositionally biased region" description="Polar residues" evidence="5">
    <location>
        <begin position="211"/>
        <end position="221"/>
    </location>
</feature>
<dbReference type="GO" id="GO:0009279">
    <property type="term" value="C:cell outer membrane"/>
    <property type="evidence" value="ECO:0007669"/>
    <property type="project" value="UniProtKB-SubCell"/>
</dbReference>
<evidence type="ECO:0000313" key="8">
    <source>
        <dbReference type="EMBL" id="NYS69665.1"/>
    </source>
</evidence>
<feature type="region of interest" description="Disordered" evidence="5">
    <location>
        <begin position="145"/>
        <end position="222"/>
    </location>
</feature>
<dbReference type="PANTHER" id="PTHR30329">
    <property type="entry name" value="STATOR ELEMENT OF FLAGELLAR MOTOR COMPLEX"/>
    <property type="match status" value="1"/>
</dbReference>
<evidence type="ECO:0000259" key="7">
    <source>
        <dbReference type="PROSITE" id="PS51123"/>
    </source>
</evidence>
<proteinExistence type="predicted"/>
<name>A0A853ELD3_9ACTO</name>
<keyword evidence="6" id="KW-0732">Signal</keyword>
<dbReference type="SUPFAM" id="SSF103088">
    <property type="entry name" value="OmpA-like"/>
    <property type="match status" value="1"/>
</dbReference>
<dbReference type="InterPro" id="IPR050330">
    <property type="entry name" value="Bact_OuterMem_StrucFunc"/>
</dbReference>
<feature type="chain" id="PRO_5038831655" evidence="6">
    <location>
        <begin position="25"/>
        <end position="417"/>
    </location>
</feature>
<dbReference type="PROSITE" id="PS51257">
    <property type="entry name" value="PROKAR_LIPOPROTEIN"/>
    <property type="match status" value="1"/>
</dbReference>
<feature type="compositionally biased region" description="Polar residues" evidence="5">
    <location>
        <begin position="194"/>
        <end position="203"/>
    </location>
</feature>
<keyword evidence="2 4" id="KW-0472">Membrane</keyword>
<feature type="region of interest" description="Disordered" evidence="5">
    <location>
        <begin position="34"/>
        <end position="68"/>
    </location>
</feature>
<dbReference type="InterPro" id="IPR006665">
    <property type="entry name" value="OmpA-like"/>
</dbReference>
<dbReference type="Pfam" id="PF00691">
    <property type="entry name" value="OmpA"/>
    <property type="match status" value="1"/>
</dbReference>
<dbReference type="EMBL" id="JACBXV010000129">
    <property type="protein sequence ID" value="NYS69665.1"/>
    <property type="molecule type" value="Genomic_DNA"/>
</dbReference>
<feature type="compositionally biased region" description="Polar residues" evidence="5">
    <location>
        <begin position="146"/>
        <end position="186"/>
    </location>
</feature>
<evidence type="ECO:0000256" key="5">
    <source>
        <dbReference type="SAM" id="MobiDB-lite"/>
    </source>
</evidence>
<accession>A0A853ELD3</accession>